<feature type="domain" description="CEMIP beta-helix" evidence="1">
    <location>
        <begin position="127"/>
        <end position="339"/>
    </location>
</feature>
<sequence length="410" mass="45832">MQRILYHLFFGLPGFPISGFQVDALDQVVLNLQDDVRTWQPGNQVVVASTDYSMHQAEEFTLLPCPSCTSRQVRVQGERKRKGFRFVGLLARTRFFSSAQNISIGWRSGLCDGHSNTLTLLSLSHFATTLKIFGNFTSVHLSHVELRNMGQQKTGRYPVHFHRCGDVDRRGGYREPTYVDGLSIHHSFSRCITIHATNGLLVKDTVGYDTLGHCFFLEDGIEQRNTFFHNLGLVTRPGTLLPTDRNETMCTSIRDKVYKNYTPSPSMECKAVSTFWIANPNNNLISNAAAGSQDAGIWYVFHSSSTGDSHGLVPETRAELTPLGIFYNNRVHSNFKAGLFIDKGVKTTNASAADPREYLCLDNNARFRPHENADPNRPRVVALIDTLIAFKNNDLGAWIRGGDITIQNSG</sequence>
<dbReference type="InterPro" id="IPR011050">
    <property type="entry name" value="Pectin_lyase_fold/virulence"/>
</dbReference>
<dbReference type="InterPro" id="IPR055401">
    <property type="entry name" value="CEMIP_beta-hel_dom"/>
</dbReference>
<gene>
    <name evidence="2" type="ORF">GSONMT00006362001</name>
</gene>
<evidence type="ECO:0000259" key="1">
    <source>
        <dbReference type="Pfam" id="PF24606"/>
    </source>
</evidence>
<proteinExistence type="predicted"/>
<organism evidence="2 3">
    <name type="scientific">Oncorhynchus mykiss</name>
    <name type="common">Rainbow trout</name>
    <name type="synonym">Salmo gairdneri</name>
    <dbReference type="NCBI Taxonomy" id="8022"/>
    <lineage>
        <taxon>Eukaryota</taxon>
        <taxon>Metazoa</taxon>
        <taxon>Chordata</taxon>
        <taxon>Craniata</taxon>
        <taxon>Vertebrata</taxon>
        <taxon>Euteleostomi</taxon>
        <taxon>Actinopterygii</taxon>
        <taxon>Neopterygii</taxon>
        <taxon>Teleostei</taxon>
        <taxon>Protacanthopterygii</taxon>
        <taxon>Salmoniformes</taxon>
        <taxon>Salmonidae</taxon>
        <taxon>Salmoninae</taxon>
        <taxon>Oncorhynchus</taxon>
    </lineage>
</organism>
<evidence type="ECO:0000313" key="3">
    <source>
        <dbReference type="Proteomes" id="UP000193380"/>
    </source>
</evidence>
<accession>A0A060X355</accession>
<reference evidence="2" key="1">
    <citation type="journal article" date="2014" name="Nat. Commun.">
        <title>The rainbow trout genome provides novel insights into evolution after whole-genome duplication in vertebrates.</title>
        <authorList>
            <person name="Berthelot C."/>
            <person name="Brunet F."/>
            <person name="Chalopin D."/>
            <person name="Juanchich A."/>
            <person name="Bernard M."/>
            <person name="Noel B."/>
            <person name="Bento P."/>
            <person name="Da Silva C."/>
            <person name="Labadie K."/>
            <person name="Alberti A."/>
            <person name="Aury J.M."/>
            <person name="Louis A."/>
            <person name="Dehais P."/>
            <person name="Bardou P."/>
            <person name="Montfort J."/>
            <person name="Klopp C."/>
            <person name="Cabau C."/>
            <person name="Gaspin C."/>
            <person name="Thorgaard G.H."/>
            <person name="Boussaha M."/>
            <person name="Quillet E."/>
            <person name="Guyomard R."/>
            <person name="Galiana D."/>
            <person name="Bobe J."/>
            <person name="Volff J.N."/>
            <person name="Genet C."/>
            <person name="Wincker P."/>
            <person name="Jaillon O."/>
            <person name="Roest Crollius H."/>
            <person name="Guiguen Y."/>
        </authorList>
    </citation>
    <scope>NUCLEOTIDE SEQUENCE [LARGE SCALE GENOMIC DNA]</scope>
</reference>
<dbReference type="EMBL" id="FR904758">
    <property type="protein sequence ID" value="CDQ71275.1"/>
    <property type="molecule type" value="Genomic_DNA"/>
</dbReference>
<dbReference type="STRING" id="8022.A0A060X355"/>
<dbReference type="Proteomes" id="UP000193380">
    <property type="component" value="Unassembled WGS sequence"/>
</dbReference>
<dbReference type="PaxDb" id="8022-A0A060X355"/>
<dbReference type="PANTHER" id="PTHR15535">
    <property type="entry name" value="TRANSMEMBRANE PROTEIN 2-RELATED"/>
    <property type="match status" value="1"/>
</dbReference>
<reference evidence="2" key="2">
    <citation type="submission" date="2014-03" db="EMBL/GenBank/DDBJ databases">
        <authorList>
            <person name="Genoscope - CEA"/>
        </authorList>
    </citation>
    <scope>NUCLEOTIDE SEQUENCE</scope>
</reference>
<dbReference type="SUPFAM" id="SSF51126">
    <property type="entry name" value="Pectin lyase-like"/>
    <property type="match status" value="1"/>
</dbReference>
<dbReference type="AlphaFoldDB" id="A0A060X355"/>
<name>A0A060X355_ONCMY</name>
<dbReference type="InterPro" id="IPR052252">
    <property type="entry name" value="CEMIP/CEMIP2"/>
</dbReference>
<dbReference type="PANTHER" id="PTHR15535:SF26">
    <property type="entry name" value="CELL SURFACE HYALURONIDASE"/>
    <property type="match status" value="1"/>
</dbReference>
<protein>
    <recommendedName>
        <fullName evidence="1">CEMIP beta-helix domain-containing protein</fullName>
    </recommendedName>
</protein>
<dbReference type="Pfam" id="PF24606">
    <property type="entry name" value="CEMIP_beta-hel"/>
    <property type="match status" value="1"/>
</dbReference>
<evidence type="ECO:0000313" key="2">
    <source>
        <dbReference type="EMBL" id="CDQ71275.1"/>
    </source>
</evidence>